<keyword evidence="9 10" id="KW-0424">Laminin EGF-like domain</keyword>
<dbReference type="InterPro" id="IPR002049">
    <property type="entry name" value="LE_dom"/>
</dbReference>
<dbReference type="InterPro" id="IPR050440">
    <property type="entry name" value="Laminin/Netrin_ECM"/>
</dbReference>
<keyword evidence="6" id="KW-0084">Basement membrane</keyword>
<evidence type="ECO:0000313" key="14">
    <source>
        <dbReference type="Proteomes" id="UP000618051"/>
    </source>
</evidence>
<dbReference type="GO" id="GO:0009887">
    <property type="term" value="P:animal organ morphogenesis"/>
    <property type="evidence" value="ECO:0007669"/>
    <property type="project" value="TreeGrafter"/>
</dbReference>
<dbReference type="FunFam" id="2.10.25.10:FF:000209">
    <property type="entry name" value="Laminin subunit alpha 5"/>
    <property type="match status" value="1"/>
</dbReference>
<evidence type="ECO:0000256" key="1">
    <source>
        <dbReference type="ARBA" id="ARBA00004302"/>
    </source>
</evidence>
<dbReference type="PROSITE" id="PS00022">
    <property type="entry name" value="EGF_1"/>
    <property type="match status" value="1"/>
</dbReference>
<evidence type="ECO:0000313" key="12">
    <source>
        <dbReference type="EMBL" id="KAG0126109.1"/>
    </source>
</evidence>
<feature type="disulfide bond" evidence="10">
    <location>
        <begin position="56"/>
        <end position="68"/>
    </location>
</feature>
<dbReference type="Gene3D" id="2.10.25.10">
    <property type="entry name" value="Laminin"/>
    <property type="match status" value="3"/>
</dbReference>
<feature type="disulfide bond" evidence="10">
    <location>
        <begin position="123"/>
        <end position="132"/>
    </location>
</feature>
<evidence type="ECO:0000256" key="5">
    <source>
        <dbReference type="ARBA" id="ARBA00022737"/>
    </source>
</evidence>
<dbReference type="FunFam" id="2.10.25.10:FF:000090">
    <property type="entry name" value="laminin subunit alpha"/>
    <property type="match status" value="1"/>
</dbReference>
<organism evidence="12">
    <name type="scientific">Lamprotornis superbus</name>
    <dbReference type="NCBI Taxonomy" id="245042"/>
    <lineage>
        <taxon>Eukaryota</taxon>
        <taxon>Metazoa</taxon>
        <taxon>Chordata</taxon>
        <taxon>Craniata</taxon>
        <taxon>Vertebrata</taxon>
        <taxon>Euteleostomi</taxon>
        <taxon>Archelosauria</taxon>
        <taxon>Archosauria</taxon>
        <taxon>Dinosauria</taxon>
        <taxon>Saurischia</taxon>
        <taxon>Theropoda</taxon>
        <taxon>Coelurosauria</taxon>
        <taxon>Aves</taxon>
        <taxon>Neognathae</taxon>
        <taxon>Neoaves</taxon>
        <taxon>Telluraves</taxon>
        <taxon>Australaves</taxon>
        <taxon>Passeriformes</taxon>
        <taxon>Sturnidae</taxon>
        <taxon>Lamprotornis</taxon>
    </lineage>
</organism>
<evidence type="ECO:0000256" key="2">
    <source>
        <dbReference type="ARBA" id="ARBA00022525"/>
    </source>
</evidence>
<feature type="disulfide bond" evidence="10">
    <location>
        <begin position="58"/>
        <end position="75"/>
    </location>
</feature>
<dbReference type="PROSITE" id="PS50027">
    <property type="entry name" value="EGF_LAM_2"/>
    <property type="match status" value="2"/>
</dbReference>
<dbReference type="SUPFAM" id="SSF57196">
    <property type="entry name" value="EGF/Laminin"/>
    <property type="match status" value="3"/>
</dbReference>
<dbReference type="EMBL" id="JADDUC010000019">
    <property type="protein sequence ID" value="KAG0126109.1"/>
    <property type="molecule type" value="Genomic_DNA"/>
</dbReference>
<dbReference type="GO" id="GO:0005604">
    <property type="term" value="C:basement membrane"/>
    <property type="evidence" value="ECO:0007669"/>
    <property type="project" value="UniProtKB-SubCell"/>
</dbReference>
<evidence type="ECO:0000256" key="8">
    <source>
        <dbReference type="ARBA" id="ARBA00023180"/>
    </source>
</evidence>
<evidence type="ECO:0000256" key="7">
    <source>
        <dbReference type="ARBA" id="ARBA00023157"/>
    </source>
</evidence>
<dbReference type="GO" id="GO:0005201">
    <property type="term" value="F:extracellular matrix structural constituent"/>
    <property type="evidence" value="ECO:0007669"/>
    <property type="project" value="TreeGrafter"/>
</dbReference>
<dbReference type="GO" id="GO:0009888">
    <property type="term" value="P:tissue development"/>
    <property type="evidence" value="ECO:0007669"/>
    <property type="project" value="TreeGrafter"/>
</dbReference>
<keyword evidence="5" id="KW-0677">Repeat</keyword>
<keyword evidence="3" id="KW-0272">Extracellular matrix</keyword>
<sequence length="251" mass="26915">MKWAVGSLCTHGQQVVQKQWNHCPALTLLPTSTIHRADPDGQMLLLSIWDFVGYACQCSREGSLHGSCDQDTGQCSCRPKVTGLRCDSCVPGAYGFPHCQVGSCNPAGLETADPSLAPGSCACRAYVEGPACDRCKPGYWNLTPENPYGCLSKEMAFAQPTKVPSNGTRAKSKPVSTISGELEVMTFLPSSPRSCKCDTRGTISGITECRQGDGQCFCKASVCGQFCSACRDGYFNMENANYFGCQGEPLL</sequence>
<evidence type="ECO:0000256" key="10">
    <source>
        <dbReference type="PROSITE-ProRule" id="PRU00460"/>
    </source>
</evidence>
<dbReference type="CDD" id="cd00055">
    <property type="entry name" value="EGF_Lam"/>
    <property type="match status" value="2"/>
</dbReference>
<keyword evidence="7 10" id="KW-1015">Disulfide bond</keyword>
<dbReference type="EMBL" id="JADDUC020000018">
    <property type="protein sequence ID" value="KAI1233485.1"/>
    <property type="molecule type" value="Genomic_DNA"/>
</dbReference>
<reference evidence="13" key="3">
    <citation type="submission" date="2022-01" db="EMBL/GenBank/DDBJ databases">
        <authorList>
            <person name="Rubenstein D.R."/>
        </authorList>
    </citation>
    <scope>NUCLEOTIDE SEQUENCE</scope>
    <source>
        <strain evidence="13">SS15</strain>
        <tissue evidence="13">Liver</tissue>
    </source>
</reference>
<dbReference type="FunFam" id="2.10.25.10:FF:000437">
    <property type="entry name" value="Laminin subunit alpha 5"/>
    <property type="match status" value="1"/>
</dbReference>
<feature type="disulfide bond" evidence="10">
    <location>
        <begin position="77"/>
        <end position="86"/>
    </location>
</feature>
<name>A0A835TYS5_9PASS</name>
<dbReference type="PANTHER" id="PTHR10574:SF406">
    <property type="entry name" value="LAMININ SUBUNIT ALPHA 5"/>
    <property type="match status" value="1"/>
</dbReference>
<evidence type="ECO:0000313" key="13">
    <source>
        <dbReference type="EMBL" id="KAI1233485.1"/>
    </source>
</evidence>
<proteinExistence type="predicted"/>
<gene>
    <name evidence="13" type="ORF">IHE44_0004666</name>
    <name evidence="12" type="ORF">IHE44_004363</name>
</gene>
<dbReference type="Proteomes" id="UP000618051">
    <property type="component" value="Unassembled WGS sequence"/>
</dbReference>
<evidence type="ECO:0000259" key="11">
    <source>
        <dbReference type="PROSITE" id="PS50027"/>
    </source>
</evidence>
<dbReference type="AlphaFoldDB" id="A0A835TYS5"/>
<feature type="disulfide bond" evidence="10">
    <location>
        <begin position="104"/>
        <end position="121"/>
    </location>
</feature>
<dbReference type="PRINTS" id="PR00011">
    <property type="entry name" value="EGFLAMININ"/>
</dbReference>
<dbReference type="InterPro" id="IPR000742">
    <property type="entry name" value="EGF"/>
</dbReference>
<dbReference type="PROSITE" id="PS01248">
    <property type="entry name" value="EGF_LAM_1"/>
    <property type="match status" value="2"/>
</dbReference>
<feature type="domain" description="Laminin EGF-like" evidence="11">
    <location>
        <begin position="56"/>
        <end position="101"/>
    </location>
</feature>
<evidence type="ECO:0000256" key="9">
    <source>
        <dbReference type="ARBA" id="ARBA00023292"/>
    </source>
</evidence>
<keyword evidence="8" id="KW-0325">Glycoprotein</keyword>
<dbReference type="GO" id="GO:0007411">
    <property type="term" value="P:axon guidance"/>
    <property type="evidence" value="ECO:0007669"/>
    <property type="project" value="TreeGrafter"/>
</dbReference>
<keyword evidence="2" id="KW-0964">Secreted</keyword>
<dbReference type="OrthoDB" id="8545473at2759"/>
<accession>A0A835TYS5</accession>
<comment type="caution">
    <text evidence="10">Lacks conserved residue(s) required for the propagation of feature annotation.</text>
</comment>
<comment type="caution">
    <text evidence="12">The sequence shown here is derived from an EMBL/GenBank/DDBJ whole genome shotgun (WGS) entry which is preliminary data.</text>
</comment>
<evidence type="ECO:0000256" key="6">
    <source>
        <dbReference type="ARBA" id="ARBA00022869"/>
    </source>
</evidence>
<dbReference type="Pfam" id="PF00053">
    <property type="entry name" value="EGF_laminin"/>
    <property type="match status" value="2"/>
</dbReference>
<reference evidence="13 14" key="2">
    <citation type="journal article" date="2021" name="J. Hered.">
        <title>Feather Gene Expression Elucidates the Developmental Basis of Plumage Iridescence in African Starlings.</title>
        <authorList>
            <person name="Rubenstein D.R."/>
            <person name="Corvelo A."/>
            <person name="MacManes M.D."/>
            <person name="Maia R."/>
            <person name="Narzisi G."/>
            <person name="Rousaki A."/>
            <person name="Vandenabeele P."/>
            <person name="Shawkey M.D."/>
            <person name="Solomon J."/>
        </authorList>
    </citation>
    <scope>NUCLEOTIDE SEQUENCE [LARGE SCALE GENOMIC DNA]</scope>
    <source>
        <strain evidence="13">SS15</strain>
    </source>
</reference>
<keyword evidence="14" id="KW-1185">Reference proteome</keyword>
<comment type="subcellular location">
    <subcellularLocation>
        <location evidence="1">Secreted</location>
        <location evidence="1">Extracellular space</location>
        <location evidence="1">Extracellular matrix</location>
        <location evidence="1">Basement membrane</location>
    </subcellularLocation>
</comment>
<reference evidence="12" key="1">
    <citation type="submission" date="2020-10" db="EMBL/GenBank/DDBJ databases">
        <title>Feather gene expression reveals the developmental basis of iridescence in African starlings.</title>
        <authorList>
            <person name="Rubenstein D.R."/>
        </authorList>
    </citation>
    <scope>NUCLEOTIDE SEQUENCE</scope>
    <source>
        <strain evidence="12">SS15</strain>
        <tissue evidence="12">Liver</tissue>
    </source>
</reference>
<evidence type="ECO:0000256" key="3">
    <source>
        <dbReference type="ARBA" id="ARBA00022530"/>
    </source>
</evidence>
<dbReference type="PANTHER" id="PTHR10574">
    <property type="entry name" value="NETRIN/LAMININ-RELATED"/>
    <property type="match status" value="1"/>
</dbReference>
<feature type="domain" description="Laminin EGF-like" evidence="11">
    <location>
        <begin position="103"/>
        <end position="152"/>
    </location>
</feature>
<protein>
    <recommendedName>
        <fullName evidence="11">Laminin EGF-like domain-containing protein</fullName>
    </recommendedName>
</protein>
<dbReference type="SMART" id="SM00180">
    <property type="entry name" value="EGF_Lam"/>
    <property type="match status" value="3"/>
</dbReference>
<evidence type="ECO:0000256" key="4">
    <source>
        <dbReference type="ARBA" id="ARBA00022729"/>
    </source>
</evidence>
<keyword evidence="4" id="KW-0732">Signal</keyword>